<evidence type="ECO:0000256" key="8">
    <source>
        <dbReference type="PROSITE-ProRule" id="PRU00175"/>
    </source>
</evidence>
<keyword evidence="3" id="KW-0808">Transferase</keyword>
<keyword evidence="12" id="KW-1185">Reference proteome</keyword>
<protein>
    <recommendedName>
        <fullName evidence="2">RING-type E3 ubiquitin transferase</fullName>
        <ecNumber evidence="2">2.3.2.27</ecNumber>
    </recommendedName>
</protein>
<name>A0A7J6XAH8_THATH</name>
<evidence type="ECO:0000256" key="6">
    <source>
        <dbReference type="ARBA" id="ARBA00022786"/>
    </source>
</evidence>
<dbReference type="AlphaFoldDB" id="A0A7J6XAH8"/>
<feature type="domain" description="RING-type" evidence="10">
    <location>
        <begin position="191"/>
        <end position="234"/>
    </location>
</feature>
<reference evidence="11 12" key="1">
    <citation type="submission" date="2020-06" db="EMBL/GenBank/DDBJ databases">
        <title>Transcriptomic and genomic resources for Thalictrum thalictroides and T. hernandezii: Facilitating candidate gene discovery in an emerging model plant lineage.</title>
        <authorList>
            <person name="Arias T."/>
            <person name="Riano-Pachon D.M."/>
            <person name="Di Stilio V.S."/>
        </authorList>
    </citation>
    <scope>NUCLEOTIDE SEQUENCE [LARGE SCALE GENOMIC DNA]</scope>
    <source>
        <strain evidence="12">cv. WT478/WT964</strain>
        <tissue evidence="11">Leaves</tissue>
    </source>
</reference>
<keyword evidence="7" id="KW-0862">Zinc</keyword>
<dbReference type="PANTHER" id="PTHR22937">
    <property type="entry name" value="E3 UBIQUITIN-PROTEIN LIGASE RNF165"/>
    <property type="match status" value="1"/>
</dbReference>
<dbReference type="Proteomes" id="UP000554482">
    <property type="component" value="Unassembled WGS sequence"/>
</dbReference>
<dbReference type="SUPFAM" id="SSF57850">
    <property type="entry name" value="RING/U-box"/>
    <property type="match status" value="1"/>
</dbReference>
<comment type="caution">
    <text evidence="11">The sequence shown here is derived from an EMBL/GenBank/DDBJ whole genome shotgun (WGS) entry which is preliminary data.</text>
</comment>
<dbReference type="GO" id="GO:0008270">
    <property type="term" value="F:zinc ion binding"/>
    <property type="evidence" value="ECO:0007669"/>
    <property type="project" value="UniProtKB-KW"/>
</dbReference>
<evidence type="ECO:0000256" key="3">
    <source>
        <dbReference type="ARBA" id="ARBA00022679"/>
    </source>
</evidence>
<dbReference type="PROSITE" id="PS50089">
    <property type="entry name" value="ZF_RING_2"/>
    <property type="match status" value="1"/>
</dbReference>
<dbReference type="GO" id="GO:0016567">
    <property type="term" value="P:protein ubiquitination"/>
    <property type="evidence" value="ECO:0007669"/>
    <property type="project" value="UniProtKB-UniPathway"/>
</dbReference>
<dbReference type="Gene3D" id="3.30.40.10">
    <property type="entry name" value="Zinc/RING finger domain, C3HC4 (zinc finger)"/>
    <property type="match status" value="1"/>
</dbReference>
<proteinExistence type="predicted"/>
<evidence type="ECO:0000313" key="11">
    <source>
        <dbReference type="EMBL" id="KAF5205450.1"/>
    </source>
</evidence>
<keyword evidence="5 8" id="KW-0863">Zinc-finger</keyword>
<keyword evidence="6" id="KW-0833">Ubl conjugation pathway</keyword>
<feature type="transmembrane region" description="Helical" evidence="9">
    <location>
        <begin position="12"/>
        <end position="31"/>
    </location>
</feature>
<dbReference type="PANTHER" id="PTHR22937:SF65">
    <property type="entry name" value="E3 UBIQUITIN-PROTEIN LIGASE ARK2C"/>
    <property type="match status" value="1"/>
</dbReference>
<dbReference type="EMBL" id="JABWDY010004050">
    <property type="protein sequence ID" value="KAF5205450.1"/>
    <property type="molecule type" value="Genomic_DNA"/>
</dbReference>
<evidence type="ECO:0000256" key="5">
    <source>
        <dbReference type="ARBA" id="ARBA00022771"/>
    </source>
</evidence>
<comment type="catalytic activity">
    <reaction evidence="1">
        <text>S-ubiquitinyl-[E2 ubiquitin-conjugating enzyme]-L-cysteine + [acceptor protein]-L-lysine = [E2 ubiquitin-conjugating enzyme]-L-cysteine + N(6)-ubiquitinyl-[acceptor protein]-L-lysine.</text>
        <dbReference type="EC" id="2.3.2.27"/>
    </reaction>
</comment>
<dbReference type="InterPro" id="IPR013083">
    <property type="entry name" value="Znf_RING/FYVE/PHD"/>
</dbReference>
<evidence type="ECO:0000259" key="10">
    <source>
        <dbReference type="PROSITE" id="PS50089"/>
    </source>
</evidence>
<evidence type="ECO:0000256" key="2">
    <source>
        <dbReference type="ARBA" id="ARBA00012483"/>
    </source>
</evidence>
<dbReference type="SMART" id="SM00184">
    <property type="entry name" value="RING"/>
    <property type="match status" value="1"/>
</dbReference>
<keyword evidence="9" id="KW-0472">Membrane</keyword>
<sequence length="239" mass="26551">MSSSSDDSDYLFVLIGAASSWLVFTLIHYYLKVRQQDRNTQQQRIIQVSSPTIQLQPVNNDIDLEAGLGQTSGTGNGGDNSQLIAQLLKQTQQRAARSKSTSSSVLQNTLQREAASHVDLEIGQHGMVVQVLQNTQQREAASRIDAEDGLGQSRALRNQFVAQLLQGTQQRAARSSYKSSLDDGLSNMNECVICLEELNTEDKQSLSLLGCNHMFHIQCISQWMVTQLRCPICRAFITY</sequence>
<gene>
    <name evidence="11" type="ORF">FRX31_004959</name>
</gene>
<dbReference type="EC" id="2.3.2.27" evidence="2"/>
<dbReference type="OrthoDB" id="1022835at2759"/>
<keyword evidence="4" id="KW-0479">Metal-binding</keyword>
<dbReference type="UniPathway" id="UPA00143"/>
<evidence type="ECO:0000256" key="7">
    <source>
        <dbReference type="ARBA" id="ARBA00022833"/>
    </source>
</evidence>
<evidence type="ECO:0000256" key="9">
    <source>
        <dbReference type="SAM" id="Phobius"/>
    </source>
</evidence>
<dbReference type="InterPro" id="IPR001841">
    <property type="entry name" value="Znf_RING"/>
</dbReference>
<evidence type="ECO:0000256" key="4">
    <source>
        <dbReference type="ARBA" id="ARBA00022723"/>
    </source>
</evidence>
<keyword evidence="9" id="KW-0812">Transmembrane</keyword>
<evidence type="ECO:0000313" key="12">
    <source>
        <dbReference type="Proteomes" id="UP000554482"/>
    </source>
</evidence>
<evidence type="ECO:0000256" key="1">
    <source>
        <dbReference type="ARBA" id="ARBA00000900"/>
    </source>
</evidence>
<accession>A0A7J6XAH8</accession>
<organism evidence="11 12">
    <name type="scientific">Thalictrum thalictroides</name>
    <name type="common">Rue-anemone</name>
    <name type="synonym">Anemone thalictroides</name>
    <dbReference type="NCBI Taxonomy" id="46969"/>
    <lineage>
        <taxon>Eukaryota</taxon>
        <taxon>Viridiplantae</taxon>
        <taxon>Streptophyta</taxon>
        <taxon>Embryophyta</taxon>
        <taxon>Tracheophyta</taxon>
        <taxon>Spermatophyta</taxon>
        <taxon>Magnoliopsida</taxon>
        <taxon>Ranunculales</taxon>
        <taxon>Ranunculaceae</taxon>
        <taxon>Thalictroideae</taxon>
        <taxon>Thalictrum</taxon>
    </lineage>
</organism>
<keyword evidence="9" id="KW-1133">Transmembrane helix</keyword>
<dbReference type="InterPro" id="IPR045191">
    <property type="entry name" value="MBR1/2-like"/>
</dbReference>
<dbReference type="GO" id="GO:0061630">
    <property type="term" value="F:ubiquitin protein ligase activity"/>
    <property type="evidence" value="ECO:0007669"/>
    <property type="project" value="UniProtKB-EC"/>
</dbReference>
<dbReference type="Pfam" id="PF13639">
    <property type="entry name" value="zf-RING_2"/>
    <property type="match status" value="1"/>
</dbReference>